<dbReference type="AlphaFoldDB" id="A0A2W4QRT6"/>
<organism evidence="1 2">
    <name type="scientific">Candidatus Methylumidiphilus alinenensis</name>
    <dbReference type="NCBI Taxonomy" id="2202197"/>
    <lineage>
        <taxon>Bacteria</taxon>
        <taxon>Pseudomonadati</taxon>
        <taxon>Pseudomonadota</taxon>
        <taxon>Gammaproteobacteria</taxon>
        <taxon>Methylococcales</taxon>
        <taxon>Candidatus Methylumidiphilus</taxon>
    </lineage>
</organism>
<name>A0A2W4QRT6_9GAMM</name>
<reference evidence="1 2" key="1">
    <citation type="journal article" date="2018" name="Aquat. Microb. Ecol.">
        <title>Gammaproteobacterial methanotrophs dominate.</title>
        <authorList>
            <person name="Rissanen A.J."/>
            <person name="Saarenheimo J."/>
            <person name="Tiirola M."/>
            <person name="Peura S."/>
            <person name="Aalto S.L."/>
            <person name="Karvinen A."/>
            <person name="Nykanen H."/>
        </authorList>
    </citation>
    <scope>NUCLEOTIDE SEQUENCE [LARGE SCALE GENOMIC DNA]</scope>
    <source>
        <strain evidence="1">AMbin10</strain>
    </source>
</reference>
<evidence type="ECO:0000313" key="2">
    <source>
        <dbReference type="Proteomes" id="UP000249396"/>
    </source>
</evidence>
<comment type="caution">
    <text evidence="1">The sequence shown here is derived from an EMBL/GenBank/DDBJ whole genome shotgun (WGS) entry which is preliminary data.</text>
</comment>
<dbReference type="EMBL" id="QJPH01000412">
    <property type="protein sequence ID" value="PZN74831.1"/>
    <property type="molecule type" value="Genomic_DNA"/>
</dbReference>
<gene>
    <name evidence="1" type="ORF">DM484_20305</name>
</gene>
<evidence type="ECO:0000313" key="1">
    <source>
        <dbReference type="EMBL" id="PZN74831.1"/>
    </source>
</evidence>
<accession>A0A2W4QRT6</accession>
<proteinExistence type="predicted"/>
<sequence length="197" mass="22036">MAFEDRLRTRIALEAARIMAEEGIDEPGLAKRKAAARLGVADHRNLPRREEIEAALVEHQRLFGHDYQPQHLAKLRTLALEAMRFLAVFSPLLTGSVWSGGAGRHSPIRLYLYPPAPEDVILKLVNAHIPYEEKSHSVSRDAETLSAQPSLHFYVDEVRVELLLLPSSWKGYNLHKKGGVLPGGGIKELQRLMGLEP</sequence>
<evidence type="ECO:0008006" key="3">
    <source>
        <dbReference type="Google" id="ProtNLM"/>
    </source>
</evidence>
<protein>
    <recommendedName>
        <fullName evidence="3">Nucleotidyltransferase</fullName>
    </recommendedName>
</protein>
<dbReference type="Proteomes" id="UP000249396">
    <property type="component" value="Unassembled WGS sequence"/>
</dbReference>